<dbReference type="RefSeq" id="WP_377483140.1">
    <property type="nucleotide sequence ID" value="NZ_JBHLTN010000021.1"/>
</dbReference>
<gene>
    <name evidence="1" type="ORF">ACFFGG_11370</name>
</gene>
<keyword evidence="2" id="KW-1185">Reference proteome</keyword>
<evidence type="ECO:0000313" key="1">
    <source>
        <dbReference type="EMBL" id="MFC0593159.1"/>
    </source>
</evidence>
<dbReference type="InterPro" id="IPR016893">
    <property type="entry name" value="UCP028589"/>
</dbReference>
<evidence type="ECO:0000313" key="2">
    <source>
        <dbReference type="Proteomes" id="UP001589834"/>
    </source>
</evidence>
<name>A0ABV6PTJ0_9BURK</name>
<dbReference type="Proteomes" id="UP001589834">
    <property type="component" value="Unassembled WGS sequence"/>
</dbReference>
<evidence type="ECO:0008006" key="3">
    <source>
        <dbReference type="Google" id="ProtNLM"/>
    </source>
</evidence>
<sequence>MTAATLISKTYRPSMQVGKVYARPYGSAAALAEIGNVLELTIEHGEDVKRQDDMTALGGGVHAEVRRVNEVNLTMKLADLNITNLARATMATVAGNDAGTATDEPHSGAPGGLIVLAHIAPTAVTVKKGATAGAATNVTMAGNYEVRPEGIYVLPTAADITGADNLWVSYSYGDQAVIEALTQKTVELELVFGGLNEADGGSPCVVQVWRASQSVTKQLAFINDNFGSLDVTGSILKDDSKTGVGISKYYRQTVAGAPV</sequence>
<organism evidence="1 2">
    <name type="scientific">Ottowia pentelensis</name>
    <dbReference type="NCBI Taxonomy" id="511108"/>
    <lineage>
        <taxon>Bacteria</taxon>
        <taxon>Pseudomonadati</taxon>
        <taxon>Pseudomonadota</taxon>
        <taxon>Betaproteobacteria</taxon>
        <taxon>Burkholderiales</taxon>
        <taxon>Comamonadaceae</taxon>
        <taxon>Ottowia</taxon>
    </lineage>
</organism>
<reference evidence="1 2" key="1">
    <citation type="submission" date="2024-09" db="EMBL/GenBank/DDBJ databases">
        <authorList>
            <person name="Sun Q."/>
            <person name="Mori K."/>
        </authorList>
    </citation>
    <scope>NUCLEOTIDE SEQUENCE [LARGE SCALE GENOMIC DNA]</scope>
    <source>
        <strain evidence="1 2">NCAIM B.02336</strain>
    </source>
</reference>
<protein>
    <recommendedName>
        <fullName evidence="3">Viral coat protein P2 N-terminal domain-containing protein</fullName>
    </recommendedName>
</protein>
<accession>A0ABV6PTJ0</accession>
<dbReference type="PIRSF" id="PIRSF028589">
    <property type="entry name" value="UCP028589"/>
    <property type="match status" value="1"/>
</dbReference>
<dbReference type="EMBL" id="JBHLTN010000021">
    <property type="protein sequence ID" value="MFC0593159.1"/>
    <property type="molecule type" value="Genomic_DNA"/>
</dbReference>
<proteinExistence type="predicted"/>
<comment type="caution">
    <text evidence="1">The sequence shown here is derived from an EMBL/GenBank/DDBJ whole genome shotgun (WGS) entry which is preliminary data.</text>
</comment>